<proteinExistence type="predicted"/>
<evidence type="ECO:0000313" key="2">
    <source>
        <dbReference type="EMBL" id="CAH2312371.1"/>
    </source>
</evidence>
<gene>
    <name evidence="2" type="ORF">PECUL_23A041109</name>
</gene>
<feature type="compositionally biased region" description="Basic residues" evidence="1">
    <location>
        <begin position="36"/>
        <end position="50"/>
    </location>
</feature>
<dbReference type="PANTHER" id="PTHR37337">
    <property type="entry name" value="COILED-COIL DOMAIN-CONTAINING GLUTAMATE-RICH PROTEIN 1"/>
    <property type="match status" value="1"/>
</dbReference>
<reference evidence="2" key="1">
    <citation type="submission" date="2022-03" db="EMBL/GenBank/DDBJ databases">
        <authorList>
            <person name="Alioto T."/>
            <person name="Alioto T."/>
            <person name="Gomez Garrido J."/>
        </authorList>
    </citation>
    <scope>NUCLEOTIDE SEQUENCE</scope>
</reference>
<feature type="region of interest" description="Disordered" evidence="1">
    <location>
        <begin position="18"/>
        <end position="57"/>
    </location>
</feature>
<protein>
    <submittedName>
        <fullName evidence="2">Uncharacterized protein</fullName>
    </submittedName>
</protein>
<evidence type="ECO:0000256" key="1">
    <source>
        <dbReference type="SAM" id="MobiDB-lite"/>
    </source>
</evidence>
<accession>A0AAD1WIE3</accession>
<organism evidence="2 3">
    <name type="scientific">Pelobates cultripes</name>
    <name type="common">Western spadefoot toad</name>
    <dbReference type="NCBI Taxonomy" id="61616"/>
    <lineage>
        <taxon>Eukaryota</taxon>
        <taxon>Metazoa</taxon>
        <taxon>Chordata</taxon>
        <taxon>Craniata</taxon>
        <taxon>Vertebrata</taxon>
        <taxon>Euteleostomi</taxon>
        <taxon>Amphibia</taxon>
        <taxon>Batrachia</taxon>
        <taxon>Anura</taxon>
        <taxon>Pelobatoidea</taxon>
        <taxon>Pelobatidae</taxon>
        <taxon>Pelobates</taxon>
    </lineage>
</organism>
<dbReference type="Proteomes" id="UP001295444">
    <property type="component" value="Chromosome 08"/>
</dbReference>
<name>A0AAD1WIE3_PELCU</name>
<dbReference type="PANTHER" id="PTHR37337:SF1">
    <property type="entry name" value="COILED-COIL DOMAIN-CONTAINING GLUTAMATE-RICH PROTEIN 1"/>
    <property type="match status" value="1"/>
</dbReference>
<dbReference type="Pfam" id="PF15482">
    <property type="entry name" value="CCER1"/>
    <property type="match status" value="1"/>
</dbReference>
<dbReference type="InterPro" id="IPR027889">
    <property type="entry name" value="CCER1"/>
</dbReference>
<keyword evidence="3" id="KW-1185">Reference proteome</keyword>
<evidence type="ECO:0000313" key="3">
    <source>
        <dbReference type="Proteomes" id="UP001295444"/>
    </source>
</evidence>
<dbReference type="InterPro" id="IPR052696">
    <property type="entry name" value="Coiled-coil_domain"/>
</dbReference>
<sequence length="233" mass="25865">MFRRGGLMMCGRGMLDPWGPRGEDFESKERVGGRSRWQRRGSGRNHRGKHGYSPYSRPRALSLRPVNLMGNRAPGMRAPRNTNQFLMSEKYQLLKLRSDSVGTEGSGGSDCEMDPLDMDSYLGVLENAHGALLEPQEAGEVETYCSSSASSPLCPSPQSSWSPFRGSDRVNRGQVRCESLATPSHSPRLLCGGGAILELLGESSEQYYPSENDVIESENFMERDFNEFCSKII</sequence>
<dbReference type="EMBL" id="OW240919">
    <property type="protein sequence ID" value="CAH2312371.1"/>
    <property type="molecule type" value="Genomic_DNA"/>
</dbReference>
<dbReference type="AlphaFoldDB" id="A0AAD1WIE3"/>
<feature type="compositionally biased region" description="Basic and acidic residues" evidence="1">
    <location>
        <begin position="21"/>
        <end position="32"/>
    </location>
</feature>